<name>A0A8J5XJ49_DIALT</name>
<accession>A0A8J5XJ49</accession>
<dbReference type="Proteomes" id="UP000751190">
    <property type="component" value="Unassembled WGS sequence"/>
</dbReference>
<comment type="caution">
    <text evidence="2">The sequence shown here is derived from an EMBL/GenBank/DDBJ whole genome shotgun (WGS) entry which is preliminary data.</text>
</comment>
<proteinExistence type="predicted"/>
<evidence type="ECO:0000256" key="1">
    <source>
        <dbReference type="SAM" id="MobiDB-lite"/>
    </source>
</evidence>
<reference evidence="2" key="1">
    <citation type="submission" date="2021-05" db="EMBL/GenBank/DDBJ databases">
        <title>The genome of the haptophyte Pavlova lutheri (Diacronema luteri, Pavlovales) - a model for lipid biosynthesis in eukaryotic algae.</title>
        <authorList>
            <person name="Hulatt C.J."/>
            <person name="Posewitz M.C."/>
        </authorList>
    </citation>
    <scope>NUCLEOTIDE SEQUENCE</scope>
    <source>
        <strain evidence="2">NIVA-4/92</strain>
    </source>
</reference>
<feature type="compositionally biased region" description="Polar residues" evidence="1">
    <location>
        <begin position="360"/>
        <end position="374"/>
    </location>
</feature>
<feature type="compositionally biased region" description="Low complexity" evidence="1">
    <location>
        <begin position="265"/>
        <end position="276"/>
    </location>
</feature>
<feature type="compositionally biased region" description="Low complexity" evidence="1">
    <location>
        <begin position="243"/>
        <end position="253"/>
    </location>
</feature>
<dbReference type="OrthoDB" id="10637793at2759"/>
<feature type="region of interest" description="Disordered" evidence="1">
    <location>
        <begin position="161"/>
        <end position="299"/>
    </location>
</feature>
<keyword evidence="3" id="KW-1185">Reference proteome</keyword>
<dbReference type="EMBL" id="JAGTXO010000001">
    <property type="protein sequence ID" value="KAG8470081.1"/>
    <property type="molecule type" value="Genomic_DNA"/>
</dbReference>
<organism evidence="2 3">
    <name type="scientific">Diacronema lutheri</name>
    <name type="common">Unicellular marine alga</name>
    <name type="synonym">Monochrysis lutheri</name>
    <dbReference type="NCBI Taxonomy" id="2081491"/>
    <lineage>
        <taxon>Eukaryota</taxon>
        <taxon>Haptista</taxon>
        <taxon>Haptophyta</taxon>
        <taxon>Pavlovophyceae</taxon>
        <taxon>Pavlovales</taxon>
        <taxon>Pavlovaceae</taxon>
        <taxon>Diacronema</taxon>
    </lineage>
</organism>
<evidence type="ECO:0000313" key="2">
    <source>
        <dbReference type="EMBL" id="KAG8470081.1"/>
    </source>
</evidence>
<feature type="compositionally biased region" description="Low complexity" evidence="1">
    <location>
        <begin position="211"/>
        <end position="235"/>
    </location>
</feature>
<evidence type="ECO:0000313" key="3">
    <source>
        <dbReference type="Proteomes" id="UP000751190"/>
    </source>
</evidence>
<sequence>MAPAAVMRMLADDHVVEVAIEHCTAQRPSFSLKGSAAAYDEHVSSVMSALEDQFAAIANAGAIQLVLNSPAGRAPQPRLTDSVPPIPGVRIRPATEWKPRIGSFEVAFALKSAGRTVGGAEVFSKLKTTKFPNPSKLAADVYARVQALLERDEHVEKAATSVAHGRVAAPGGGGGCGGPEGRAADEGVAAQPTGASGNGTPTAAPAHSEARASPSTRAAAAPAEAGAARPAAAVEVEAREPRAAAAPASASDASRPRGMAPPELVSGAPAAVVARAGHGGGGHDGADGGDGDGSASGAINGVVPTSVRAAANGAPAAAEPALAGAPAQLAASEARPMGAPADVHGAPEGAPPPRAHESAGTAQGSAEQQEQQHTLALVADGGRGGVPTVAAGGVPSPAAPAAAPATSSPASAGIEPGA</sequence>
<feature type="compositionally biased region" description="Low complexity" evidence="1">
    <location>
        <begin position="386"/>
        <end position="418"/>
    </location>
</feature>
<gene>
    <name evidence="2" type="ORF">KFE25_008502</name>
</gene>
<protein>
    <submittedName>
        <fullName evidence="2">Uncharacterized protein</fullName>
    </submittedName>
</protein>
<feature type="region of interest" description="Disordered" evidence="1">
    <location>
        <begin position="327"/>
        <end position="418"/>
    </location>
</feature>
<feature type="compositionally biased region" description="Gly residues" evidence="1">
    <location>
        <begin position="170"/>
        <end position="180"/>
    </location>
</feature>
<dbReference type="AlphaFoldDB" id="A0A8J5XJ49"/>